<feature type="region of interest" description="Disordered" evidence="9">
    <location>
        <begin position="541"/>
        <end position="578"/>
    </location>
</feature>
<dbReference type="RefSeq" id="XP_054850626.1">
    <property type="nucleotide sequence ID" value="XM_054994651.1"/>
</dbReference>
<dbReference type="Proteomes" id="UP001190640">
    <property type="component" value="Chromosome 12"/>
</dbReference>
<feature type="region of interest" description="Disordered" evidence="9">
    <location>
        <begin position="1"/>
        <end position="30"/>
    </location>
</feature>
<organism evidence="12 16">
    <name type="scientific">Eublepharis macularius</name>
    <name type="common">Leopard gecko</name>
    <name type="synonym">Cyrtodactylus macularius</name>
    <dbReference type="NCBI Taxonomy" id="481883"/>
    <lineage>
        <taxon>Eukaryota</taxon>
        <taxon>Metazoa</taxon>
        <taxon>Chordata</taxon>
        <taxon>Craniata</taxon>
        <taxon>Vertebrata</taxon>
        <taxon>Euteleostomi</taxon>
        <taxon>Lepidosauria</taxon>
        <taxon>Squamata</taxon>
        <taxon>Bifurcata</taxon>
        <taxon>Gekkota</taxon>
        <taxon>Eublepharidae</taxon>
        <taxon>Eublepharinae</taxon>
        <taxon>Eublepharis</taxon>
    </lineage>
</organism>
<evidence type="ECO:0000256" key="6">
    <source>
        <dbReference type="ARBA" id="ARBA00023055"/>
    </source>
</evidence>
<evidence type="ECO:0000256" key="5">
    <source>
        <dbReference type="ARBA" id="ARBA00022989"/>
    </source>
</evidence>
<dbReference type="RefSeq" id="XP_054850628.1">
    <property type="nucleotide sequence ID" value="XM_054994653.1"/>
</dbReference>
<evidence type="ECO:0000259" key="11">
    <source>
        <dbReference type="PROSITE" id="PS51847"/>
    </source>
</evidence>
<feature type="transmembrane region" description="Helical" evidence="10">
    <location>
        <begin position="387"/>
        <end position="409"/>
    </location>
</feature>
<evidence type="ECO:0000256" key="7">
    <source>
        <dbReference type="ARBA" id="ARBA00023121"/>
    </source>
</evidence>
<evidence type="ECO:0000256" key="4">
    <source>
        <dbReference type="ARBA" id="ARBA00022824"/>
    </source>
</evidence>
<feature type="region of interest" description="Disordered" evidence="9">
    <location>
        <begin position="243"/>
        <end position="291"/>
    </location>
</feature>
<keyword evidence="4" id="KW-0256">Endoplasmic reticulum</keyword>
<evidence type="ECO:0000313" key="12">
    <source>
        <dbReference type="Proteomes" id="UP001190640"/>
    </source>
</evidence>
<keyword evidence="5 10" id="KW-1133">Transmembrane helix</keyword>
<keyword evidence="12" id="KW-1185">Reference proteome</keyword>
<dbReference type="GO" id="GO:0005789">
    <property type="term" value="C:endoplasmic reticulum membrane"/>
    <property type="evidence" value="ECO:0007669"/>
    <property type="project" value="UniProtKB-SubCell"/>
</dbReference>
<dbReference type="PROSITE" id="PS51847">
    <property type="entry name" value="SMP"/>
    <property type="match status" value="1"/>
</dbReference>
<evidence type="ECO:0000313" key="17">
    <source>
        <dbReference type="RefSeq" id="XP_054850629.1"/>
    </source>
</evidence>
<evidence type="ECO:0000313" key="14">
    <source>
        <dbReference type="RefSeq" id="XP_054850626.1"/>
    </source>
</evidence>
<dbReference type="AlphaFoldDB" id="A0AA97K5V5"/>
<feature type="compositionally biased region" description="Polar residues" evidence="9">
    <location>
        <begin position="611"/>
        <end position="625"/>
    </location>
</feature>
<dbReference type="GeneID" id="129340081"/>
<dbReference type="GO" id="GO:0006869">
    <property type="term" value="P:lipid transport"/>
    <property type="evidence" value="ECO:0007669"/>
    <property type="project" value="UniProtKB-KW"/>
</dbReference>
<name>A0AA97K5V5_EUBMA</name>
<dbReference type="PANTHER" id="PTHR13466:SF4">
    <property type="entry name" value="SMP-LTD DOMAIN-CONTAINING PROTEIN"/>
    <property type="match status" value="1"/>
</dbReference>
<keyword evidence="6" id="KW-0445">Lipid transport</keyword>
<evidence type="ECO:0000256" key="9">
    <source>
        <dbReference type="SAM" id="MobiDB-lite"/>
    </source>
</evidence>
<comment type="subcellular location">
    <subcellularLocation>
        <location evidence="1">Endoplasmic reticulum membrane</location>
    </subcellularLocation>
</comment>
<dbReference type="InterPro" id="IPR031468">
    <property type="entry name" value="SMP_LBD"/>
</dbReference>
<accession>A0AA97K5V5</accession>
<gene>
    <name evidence="13 14 15 16 17" type="primary">LOC129340081</name>
</gene>
<sequence>MWDMADSSQAASSPPLARPSSQVCSQQEDLPFGSQELACTRTREDWEGADGNELIFALDKDEEEADPPESFPLCKGIRQEEAHPAGSVLHVPPSHLESDFLPAALLSSSPSFPPQKPTGLVNPQGPRPLINLVKSLSTEIESRDGSSLKTQPLLSLVKSISTEISHLEPEVTPSKSDSKLNVHRWRQITQPKSKNGDSRTAPSSPSTSPSEGKGSFFKAQEAKFEDTKRRFSEAMQEPLSRLSKIMGDENHVPPQRKAPPSGSDSHNSPPSLCRDSSTSEAKSDVYGDQHGTTLGQACQRRQAEEYLPTEQKWGPSLNCQYEICSYGDVIQVVEVAHDKRAPEEAVRTVQPLEVLCPSQPCKSVPCKVLACIALLAYNYFVLPLPPYVSGLFLGLACGFLLGFLLILLLEPKRSLSRRKRGPPWDKMPPEMLNQQSREPVILKGWMNEMYFYDPELYHPSLTHSVFVTLEDSSMKLSYPKNNIPRRATFEEEISEVAFVNHHHYDLCSAKVFLFPPGLARKRMWNKKYPICVLLPEQVDLGSKGSSEHDADHPKEKSSRKKPLPSQDSPSKHPANPQERTLYLFGRTGREKEEWFQHLVVASRVGHPEPHNVSQSEVRSGVSQLSPSGRGIYSNCSSQGSTEDLPSLVKFKDLVGNVQEKLQLDYNTYMTRIIPTANSSSCPESPCPGVTSSLTPQKGPGDESVTSKPQTAWINAGLGRMFWDFLREKYWANQVSDKIQKKLGRIKLPYFMNDLTLTELDMGTSIPHIISASSPTVDHRGLWVDMEVTYSGSLQMTLETKMNLCKLGKEALAEDSRKADSGREGIKPRLVLLADSDAESSSAGSSDEEDLPAVEPSGAPGDRNVLPGTEGHVSGNSTSRKILRIVDKIAKSKYFQKATENEFIKKKIEEVSNMPLLLTVEVQELTGTLTVNIPPPPTDRVWYSFRIPPQLDLKVHPKLGEREVTFIHVTEWIEKKLQHEFQGWNPSCLWKNSLGDGEKKCRGGTQPTQDPKWGWSKIVQLLNNRGLKWSITQESVVMLVSDPSVHLSSCPPLPIKKALPLGCFSPGHI</sequence>
<proteinExistence type="predicted"/>
<dbReference type="CDD" id="cd21675">
    <property type="entry name" value="SMP_TEX2"/>
    <property type="match status" value="1"/>
</dbReference>
<evidence type="ECO:0000313" key="15">
    <source>
        <dbReference type="RefSeq" id="XP_054850627.1"/>
    </source>
</evidence>
<reference evidence="13 14" key="1">
    <citation type="submission" date="2025-04" db="UniProtKB">
        <authorList>
            <consortium name="RefSeq"/>
        </authorList>
    </citation>
    <scope>IDENTIFICATION</scope>
    <source>
        <tissue evidence="13 14">Blood</tissue>
    </source>
</reference>
<dbReference type="RefSeq" id="XP_054850629.1">
    <property type="nucleotide sequence ID" value="XM_054994654.1"/>
</dbReference>
<evidence type="ECO:0000256" key="3">
    <source>
        <dbReference type="ARBA" id="ARBA00022692"/>
    </source>
</evidence>
<keyword evidence="8 10" id="KW-0472">Membrane</keyword>
<protein>
    <submittedName>
        <fullName evidence="13 14">Testis-expressed protein 2-like isoform X1</fullName>
    </submittedName>
</protein>
<evidence type="ECO:0000313" key="13">
    <source>
        <dbReference type="RefSeq" id="XP_054850625.1"/>
    </source>
</evidence>
<dbReference type="KEGG" id="emc:129340081"/>
<feature type="compositionally biased region" description="Polar residues" evidence="9">
    <location>
        <begin position="262"/>
        <end position="280"/>
    </location>
</feature>
<feature type="compositionally biased region" description="Basic and acidic residues" evidence="9">
    <location>
        <begin position="545"/>
        <end position="556"/>
    </location>
</feature>
<feature type="region of interest" description="Disordered" evidence="9">
    <location>
        <begin position="187"/>
        <end position="216"/>
    </location>
</feature>
<dbReference type="RefSeq" id="XP_054850625.1">
    <property type="nucleotide sequence ID" value="XM_054994650.1"/>
</dbReference>
<keyword evidence="7" id="KW-0446">Lipid-binding</keyword>
<evidence type="ECO:0000256" key="1">
    <source>
        <dbReference type="ARBA" id="ARBA00004586"/>
    </source>
</evidence>
<feature type="region of interest" description="Disordered" evidence="9">
    <location>
        <begin position="606"/>
        <end position="625"/>
    </location>
</feature>
<dbReference type="RefSeq" id="XP_054850627.1">
    <property type="nucleotide sequence ID" value="XM_054994652.1"/>
</dbReference>
<feature type="region of interest" description="Disordered" evidence="9">
    <location>
        <begin position="677"/>
        <end position="707"/>
    </location>
</feature>
<dbReference type="GO" id="GO:0008289">
    <property type="term" value="F:lipid binding"/>
    <property type="evidence" value="ECO:0007669"/>
    <property type="project" value="UniProtKB-KW"/>
</dbReference>
<evidence type="ECO:0000256" key="2">
    <source>
        <dbReference type="ARBA" id="ARBA00022448"/>
    </source>
</evidence>
<evidence type="ECO:0000256" key="8">
    <source>
        <dbReference type="ARBA" id="ARBA00023136"/>
    </source>
</evidence>
<feature type="compositionally biased region" description="Polar residues" evidence="9">
    <location>
        <begin position="187"/>
        <end position="201"/>
    </location>
</feature>
<evidence type="ECO:0000256" key="10">
    <source>
        <dbReference type="SAM" id="Phobius"/>
    </source>
</evidence>
<dbReference type="PANTHER" id="PTHR13466">
    <property type="entry name" value="TEX2 PROTEIN-RELATED"/>
    <property type="match status" value="1"/>
</dbReference>
<evidence type="ECO:0000313" key="16">
    <source>
        <dbReference type="RefSeq" id="XP_054850628.1"/>
    </source>
</evidence>
<feature type="compositionally biased region" description="Low complexity" evidence="9">
    <location>
        <begin position="7"/>
        <end position="21"/>
    </location>
</feature>
<feature type="domain" description="SMP-LTD" evidence="11">
    <location>
        <begin position="706"/>
        <end position="993"/>
    </location>
</feature>
<feature type="region of interest" description="Disordered" evidence="9">
    <location>
        <begin position="836"/>
        <end position="875"/>
    </location>
</feature>
<keyword evidence="3 10" id="KW-0812">Transmembrane</keyword>
<keyword evidence="2" id="KW-0813">Transport</keyword>